<dbReference type="OrthoDB" id="9769314at2"/>
<evidence type="ECO:0000313" key="2">
    <source>
        <dbReference type="EMBL" id="THF79593.1"/>
    </source>
</evidence>
<proteinExistence type="predicted"/>
<dbReference type="GO" id="GO:0012505">
    <property type="term" value="C:endomembrane system"/>
    <property type="evidence" value="ECO:0007669"/>
    <property type="project" value="TreeGrafter"/>
</dbReference>
<reference evidence="2 3" key="1">
    <citation type="submission" date="2019-04" db="EMBL/GenBank/DDBJ databases">
        <title>Cohnella sp. nov. isolated from preserved vegetables.</title>
        <authorList>
            <person name="Lin S.-Y."/>
            <person name="Hung M.-H."/>
            <person name="Young C.-C."/>
        </authorList>
    </citation>
    <scope>NUCLEOTIDE SEQUENCE [LARGE SCALE GENOMIC DNA]</scope>
    <source>
        <strain evidence="2 3">CC-MHH1044</strain>
    </source>
</reference>
<dbReference type="InterPro" id="IPR012854">
    <property type="entry name" value="Cu_amine_oxidase-like_N"/>
</dbReference>
<dbReference type="InterPro" id="IPR036582">
    <property type="entry name" value="Mao_N_sf"/>
</dbReference>
<dbReference type="GO" id="GO:0005975">
    <property type="term" value="P:carbohydrate metabolic process"/>
    <property type="evidence" value="ECO:0007669"/>
    <property type="project" value="InterPro"/>
</dbReference>
<evidence type="ECO:0000313" key="3">
    <source>
        <dbReference type="Proteomes" id="UP000310636"/>
    </source>
</evidence>
<dbReference type="GO" id="GO:0070492">
    <property type="term" value="F:oligosaccharide binding"/>
    <property type="evidence" value="ECO:0007669"/>
    <property type="project" value="TreeGrafter"/>
</dbReference>
<dbReference type="AlphaFoldDB" id="A0A4S4BWN2"/>
<sequence>MSLVLPVSPLSPLSPWTPSAAAAGVSASASAAAASQAIKIELDHYALPFDSAPRIDNGVTLVPFRTIAEALGITVSWDAAAKTVVAVGKDADGATAKVVLTLGKKTAVVNGQEVALTAAPVQQQGRVLIPMAFFGRQFGATVEWDGASKTVKIQSPKREMRLMGYYAISSYDQVSRIDSLNAVAFGWSQIDTYGAFTTTEKPYRLPFADGDVTPESIVQRAEDSYLMVFGVDGQRQLTKTLTDAAAKEASIEQMVAFAQEKGIGGIMLDYEGLGWKDDSATAQKQFNGYVSALSERLKQEGLKLSLVLQPLNGSYKGYDYKTLAGYADEIVIMAYAYGEEKQPEPLAKVDEAIRLALAQDVAKEKLMLAVNMDNENETTVGDKIGLAKRYSLAGVAFWRLGILTQAELSAIDASVTKIGG</sequence>
<dbReference type="Gene3D" id="3.20.20.80">
    <property type="entry name" value="Glycosidases"/>
    <property type="match status" value="1"/>
</dbReference>
<accession>A0A4S4BWN2</accession>
<name>A0A4S4BWN2_9BACL</name>
<protein>
    <submittedName>
        <fullName evidence="2">Glycosyl hydrolase</fullName>
    </submittedName>
</protein>
<dbReference type="Pfam" id="PF07833">
    <property type="entry name" value="Cu_amine_oxidN1"/>
    <property type="match status" value="1"/>
</dbReference>
<dbReference type="PROSITE" id="PS51910">
    <property type="entry name" value="GH18_2"/>
    <property type="match status" value="1"/>
</dbReference>
<keyword evidence="3" id="KW-1185">Reference proteome</keyword>
<dbReference type="Pfam" id="PF00704">
    <property type="entry name" value="Glyco_hydro_18"/>
    <property type="match status" value="1"/>
</dbReference>
<evidence type="ECO:0000259" key="1">
    <source>
        <dbReference type="PROSITE" id="PS51910"/>
    </source>
</evidence>
<dbReference type="GO" id="GO:0016787">
    <property type="term" value="F:hydrolase activity"/>
    <property type="evidence" value="ECO:0007669"/>
    <property type="project" value="UniProtKB-KW"/>
</dbReference>
<dbReference type="InterPro" id="IPR001223">
    <property type="entry name" value="Glyco_hydro18_cat"/>
</dbReference>
<dbReference type="Gene3D" id="3.30.457.10">
    <property type="entry name" value="Copper amine oxidase-like, N-terminal domain"/>
    <property type="match status" value="1"/>
</dbReference>
<dbReference type="PANTHER" id="PTHR46066">
    <property type="entry name" value="CHITINASE DOMAIN-CONTAINING PROTEIN 1 FAMILY MEMBER"/>
    <property type="match status" value="1"/>
</dbReference>
<dbReference type="InterPro" id="IPR017853">
    <property type="entry name" value="GH"/>
</dbReference>
<dbReference type="EMBL" id="SSOB01000013">
    <property type="protein sequence ID" value="THF79593.1"/>
    <property type="molecule type" value="Genomic_DNA"/>
</dbReference>
<dbReference type="PANTHER" id="PTHR46066:SF2">
    <property type="entry name" value="CHITINASE DOMAIN-CONTAINING PROTEIN 1"/>
    <property type="match status" value="1"/>
</dbReference>
<dbReference type="Proteomes" id="UP000310636">
    <property type="component" value="Unassembled WGS sequence"/>
</dbReference>
<comment type="caution">
    <text evidence="2">The sequence shown here is derived from an EMBL/GenBank/DDBJ whole genome shotgun (WGS) entry which is preliminary data.</text>
</comment>
<gene>
    <name evidence="2" type="ORF">E6C55_11850</name>
</gene>
<keyword evidence="2" id="KW-0378">Hydrolase</keyword>
<feature type="domain" description="GH18" evidence="1">
    <location>
        <begin position="166"/>
        <end position="414"/>
    </location>
</feature>
<organism evidence="2 3">
    <name type="scientific">Cohnella fermenti</name>
    <dbReference type="NCBI Taxonomy" id="2565925"/>
    <lineage>
        <taxon>Bacteria</taxon>
        <taxon>Bacillati</taxon>
        <taxon>Bacillota</taxon>
        <taxon>Bacilli</taxon>
        <taxon>Bacillales</taxon>
        <taxon>Paenibacillaceae</taxon>
        <taxon>Cohnella</taxon>
    </lineage>
</organism>
<dbReference type="SUPFAM" id="SSF51445">
    <property type="entry name" value="(Trans)glycosidases"/>
    <property type="match status" value="1"/>
</dbReference>
<dbReference type="SUPFAM" id="SSF55383">
    <property type="entry name" value="Copper amine oxidase, domain N"/>
    <property type="match status" value="1"/>
</dbReference>